<dbReference type="EMBL" id="JACEHE010000012">
    <property type="protein sequence ID" value="MBA2948050.1"/>
    <property type="molecule type" value="Genomic_DNA"/>
</dbReference>
<dbReference type="RefSeq" id="WP_181659025.1">
    <property type="nucleotide sequence ID" value="NZ_JACEHE010000012.1"/>
</dbReference>
<sequence length="186" mass="20991">MHRARSSETTMPTPPSPHQTVWARTRVDHGCFLLYDPPAFHHDDGLRLWRDEDYRRMLVCTPSGVVARSAVTGIRHASVSLEVYDTEPMIDAEWAHDAMECDVALTEGLELQLQNFMGDNVATLWLGRRGVWRLRGHRRSPRHPDAVDHQEEWLFQLWPTPGSPVDPAGGAAAGGLMCRELPRSCC</sequence>
<proteinExistence type="predicted"/>
<evidence type="ECO:0000313" key="3">
    <source>
        <dbReference type="Proteomes" id="UP000545761"/>
    </source>
</evidence>
<name>A0A7W0IA64_9ACTN</name>
<accession>A0A7W0IA64</accession>
<gene>
    <name evidence="2" type="ORF">H1D24_20080</name>
</gene>
<dbReference type="Proteomes" id="UP000545761">
    <property type="component" value="Unassembled WGS sequence"/>
</dbReference>
<organism evidence="2 3">
    <name type="scientific">Streptomyces himalayensis subsp. himalayensis</name>
    <dbReference type="NCBI Taxonomy" id="2756131"/>
    <lineage>
        <taxon>Bacteria</taxon>
        <taxon>Bacillati</taxon>
        <taxon>Actinomycetota</taxon>
        <taxon>Actinomycetes</taxon>
        <taxon>Kitasatosporales</taxon>
        <taxon>Streptomycetaceae</taxon>
        <taxon>Streptomyces</taxon>
        <taxon>Streptomyces himalayensis</taxon>
    </lineage>
</organism>
<evidence type="ECO:0000256" key="1">
    <source>
        <dbReference type="SAM" id="MobiDB-lite"/>
    </source>
</evidence>
<dbReference type="AlphaFoldDB" id="A0A7W0IA64"/>
<protein>
    <submittedName>
        <fullName evidence="2">Uncharacterized protein</fullName>
    </submittedName>
</protein>
<feature type="region of interest" description="Disordered" evidence="1">
    <location>
        <begin position="1"/>
        <end position="20"/>
    </location>
</feature>
<comment type="caution">
    <text evidence="2">The sequence shown here is derived from an EMBL/GenBank/DDBJ whole genome shotgun (WGS) entry which is preliminary data.</text>
</comment>
<reference evidence="2 3" key="1">
    <citation type="submission" date="2020-07" db="EMBL/GenBank/DDBJ databases">
        <title>Streptomyces isolated from Indian soil.</title>
        <authorList>
            <person name="Mandal S."/>
            <person name="Maiti P.K."/>
        </authorList>
    </citation>
    <scope>NUCLEOTIDE SEQUENCE [LARGE SCALE GENOMIC DNA]</scope>
    <source>
        <strain evidence="2 3">PSKA28</strain>
    </source>
</reference>
<evidence type="ECO:0000313" key="2">
    <source>
        <dbReference type="EMBL" id="MBA2948050.1"/>
    </source>
</evidence>